<evidence type="ECO:0000313" key="4">
    <source>
        <dbReference type="EMBL" id="CAG2224854.1"/>
    </source>
</evidence>
<name>A0A8S3T717_MYTED</name>
<feature type="compositionally biased region" description="Pro residues" evidence="1">
    <location>
        <begin position="391"/>
        <end position="425"/>
    </location>
</feature>
<dbReference type="GO" id="GO:0003779">
    <property type="term" value="F:actin binding"/>
    <property type="evidence" value="ECO:0007669"/>
    <property type="project" value="InterPro"/>
</dbReference>
<feature type="compositionally biased region" description="Basic residues" evidence="1">
    <location>
        <begin position="348"/>
        <end position="360"/>
    </location>
</feature>
<dbReference type="AlphaFoldDB" id="A0A8S3T717"/>
<keyword evidence="2" id="KW-0812">Transmembrane</keyword>
<gene>
    <name evidence="4" type="ORF">MEDL_38024</name>
</gene>
<feature type="region of interest" description="Disordered" evidence="1">
    <location>
        <begin position="348"/>
        <end position="460"/>
    </location>
</feature>
<feature type="compositionally biased region" description="Basic and acidic residues" evidence="1">
    <location>
        <begin position="364"/>
        <end position="374"/>
    </location>
</feature>
<dbReference type="SUPFAM" id="SSF56112">
    <property type="entry name" value="Protein kinase-like (PK-like)"/>
    <property type="match status" value="1"/>
</dbReference>
<dbReference type="SMART" id="SM00246">
    <property type="entry name" value="WH2"/>
    <property type="match status" value="1"/>
</dbReference>
<feature type="transmembrane region" description="Helical" evidence="2">
    <location>
        <begin position="12"/>
        <end position="33"/>
    </location>
</feature>
<evidence type="ECO:0000256" key="1">
    <source>
        <dbReference type="SAM" id="MobiDB-lite"/>
    </source>
</evidence>
<protein>
    <submittedName>
        <fullName evidence="4">PXK</fullName>
    </submittedName>
</protein>
<dbReference type="InterPro" id="IPR003124">
    <property type="entry name" value="WH2_dom"/>
</dbReference>
<dbReference type="Proteomes" id="UP000683360">
    <property type="component" value="Unassembled WGS sequence"/>
</dbReference>
<dbReference type="EMBL" id="CAJPWZ010001820">
    <property type="protein sequence ID" value="CAG2224854.1"/>
    <property type="molecule type" value="Genomic_DNA"/>
</dbReference>
<accession>A0A8S3T717</accession>
<dbReference type="OrthoDB" id="10045021at2759"/>
<dbReference type="CDD" id="cd22064">
    <property type="entry name" value="WH2_WAS_WASL"/>
    <property type="match status" value="1"/>
</dbReference>
<feature type="domain" description="WH2" evidence="3">
    <location>
        <begin position="433"/>
        <end position="450"/>
    </location>
</feature>
<evidence type="ECO:0000313" key="5">
    <source>
        <dbReference type="Proteomes" id="UP000683360"/>
    </source>
</evidence>
<feature type="compositionally biased region" description="Low complexity" evidence="1">
    <location>
        <begin position="377"/>
        <end position="390"/>
    </location>
</feature>
<dbReference type="InterPro" id="IPR011009">
    <property type="entry name" value="Kinase-like_dom_sf"/>
</dbReference>
<evidence type="ECO:0000256" key="2">
    <source>
        <dbReference type="SAM" id="Phobius"/>
    </source>
</evidence>
<keyword evidence="5" id="KW-1185">Reference proteome</keyword>
<proteinExistence type="predicted"/>
<reference evidence="4" key="1">
    <citation type="submission" date="2021-03" db="EMBL/GenBank/DDBJ databases">
        <authorList>
            <person name="Bekaert M."/>
        </authorList>
    </citation>
    <scope>NUCLEOTIDE SEQUENCE</scope>
</reference>
<dbReference type="Gene3D" id="1.10.510.10">
    <property type="entry name" value="Transferase(Phosphotransferase) domain 1"/>
    <property type="match status" value="1"/>
</dbReference>
<organism evidence="4 5">
    <name type="scientific">Mytilus edulis</name>
    <name type="common">Blue mussel</name>
    <dbReference type="NCBI Taxonomy" id="6550"/>
    <lineage>
        <taxon>Eukaryota</taxon>
        <taxon>Metazoa</taxon>
        <taxon>Spiralia</taxon>
        <taxon>Lophotrochozoa</taxon>
        <taxon>Mollusca</taxon>
        <taxon>Bivalvia</taxon>
        <taxon>Autobranchia</taxon>
        <taxon>Pteriomorphia</taxon>
        <taxon>Mytilida</taxon>
        <taxon>Mytiloidea</taxon>
        <taxon>Mytilidae</taxon>
        <taxon>Mytilinae</taxon>
        <taxon>Mytilus</taxon>
    </lineage>
</organism>
<keyword evidence="2" id="KW-0472">Membrane</keyword>
<dbReference type="Pfam" id="PF02205">
    <property type="entry name" value="WH2"/>
    <property type="match status" value="1"/>
</dbReference>
<comment type="caution">
    <text evidence="4">The sequence shown here is derived from an EMBL/GenBank/DDBJ whole genome shotgun (WGS) entry which is preliminary data.</text>
</comment>
<dbReference type="PROSITE" id="PS51082">
    <property type="entry name" value="WH2"/>
    <property type="match status" value="1"/>
</dbReference>
<evidence type="ECO:0000259" key="3">
    <source>
        <dbReference type="PROSITE" id="PS51082"/>
    </source>
</evidence>
<keyword evidence="2" id="KW-1133">Transmembrane helix</keyword>
<sequence length="460" mass="51624">MSFRTFLEDNVWVPIVAGVVLLIAVVIIIYCMCRRCRRFDYTALRDEQSLPQKIRFEKTQQENILRDEAWMSCQFYMRSNPQYDSVQRMENIGSRFGRHWFSVKDSMNKENVLTITQLCSNIPIPFSSSTRRTLKELFSILKHPYIFPTTDIDFVIDQKLVVVVQPVASRGSLKDYIFQKRYSGCYQDKYFHKTKGLINTQVKLFGRQILEALLYLDSKGFPTHGHLTSSNVMISDGCCTVICRLAAIENSFLGYTSKLYPLIQKKISKQIDAIDSVCFGHLFYEMCTGKQLLTAHPTPVDLSECKSPDAVNISELDFFCHEKLLELAKFNPAPISYSQPMKSLLKTVKKGRQLSKKSSLRKTTSIEKSSKDAKMYSSSKSLSKSSAQPTKAPPAPVAPPPPKAPPPPLAPPPPPAKGPPPPPAVNAPAASNERSALLGDIRHGLKLKKATTNDRSAPKV</sequence>